<feature type="transmembrane region" description="Helical" evidence="1">
    <location>
        <begin position="558"/>
        <end position="577"/>
    </location>
</feature>
<feature type="transmembrane region" description="Helical" evidence="1">
    <location>
        <begin position="211"/>
        <end position="231"/>
    </location>
</feature>
<feature type="transmembrane region" description="Helical" evidence="1">
    <location>
        <begin position="684"/>
        <end position="703"/>
    </location>
</feature>
<reference evidence="2 3" key="1">
    <citation type="submission" date="2019-02" db="EMBL/GenBank/DDBJ databases">
        <title>Deep-cultivation of Planctomycetes and their phenomic and genomic characterization uncovers novel biology.</title>
        <authorList>
            <person name="Wiegand S."/>
            <person name="Jogler M."/>
            <person name="Boedeker C."/>
            <person name="Pinto D."/>
            <person name="Vollmers J."/>
            <person name="Rivas-Marin E."/>
            <person name="Kohn T."/>
            <person name="Peeters S.H."/>
            <person name="Heuer A."/>
            <person name="Rast P."/>
            <person name="Oberbeckmann S."/>
            <person name="Bunk B."/>
            <person name="Jeske O."/>
            <person name="Meyerdierks A."/>
            <person name="Storesund J.E."/>
            <person name="Kallscheuer N."/>
            <person name="Luecker S."/>
            <person name="Lage O.M."/>
            <person name="Pohl T."/>
            <person name="Merkel B.J."/>
            <person name="Hornburger P."/>
            <person name="Mueller R.-W."/>
            <person name="Bruemmer F."/>
            <person name="Labrenz M."/>
            <person name="Spormann A.M."/>
            <person name="Op den Camp H."/>
            <person name="Overmann J."/>
            <person name="Amann R."/>
            <person name="Jetten M.S.M."/>
            <person name="Mascher T."/>
            <person name="Medema M.H."/>
            <person name="Devos D.P."/>
            <person name="Kaster A.-K."/>
            <person name="Ovreas L."/>
            <person name="Rohde M."/>
            <person name="Galperin M.Y."/>
            <person name="Jogler C."/>
        </authorList>
    </citation>
    <scope>NUCLEOTIDE SEQUENCE [LARGE SCALE GENOMIC DNA]</scope>
    <source>
        <strain evidence="2 3">Poly30</strain>
    </source>
</reference>
<evidence type="ECO:0000256" key="1">
    <source>
        <dbReference type="SAM" id="Phobius"/>
    </source>
</evidence>
<evidence type="ECO:0000313" key="3">
    <source>
        <dbReference type="Proteomes" id="UP000320390"/>
    </source>
</evidence>
<feature type="transmembrane region" description="Helical" evidence="1">
    <location>
        <begin position="958"/>
        <end position="975"/>
    </location>
</feature>
<keyword evidence="1" id="KW-0472">Membrane</keyword>
<proteinExistence type="predicted"/>
<feature type="transmembrane region" description="Helical" evidence="1">
    <location>
        <begin position="724"/>
        <end position="747"/>
    </location>
</feature>
<evidence type="ECO:0000313" key="2">
    <source>
        <dbReference type="EMBL" id="QDV09609.1"/>
    </source>
</evidence>
<feature type="transmembrane region" description="Helical" evidence="1">
    <location>
        <begin position="813"/>
        <end position="831"/>
    </location>
</feature>
<feature type="transmembrane region" description="Helical" evidence="1">
    <location>
        <begin position="315"/>
        <end position="336"/>
    </location>
</feature>
<dbReference type="Proteomes" id="UP000320390">
    <property type="component" value="Chromosome"/>
</dbReference>
<keyword evidence="1" id="KW-1133">Transmembrane helix</keyword>
<dbReference type="PANTHER" id="PTHR38434:SF1">
    <property type="entry name" value="BLL2549 PROTEIN"/>
    <property type="match status" value="1"/>
</dbReference>
<accession>A0A518EZV7</accession>
<dbReference type="Pfam" id="PF10101">
    <property type="entry name" value="DUF2339"/>
    <property type="match status" value="2"/>
</dbReference>
<organism evidence="2 3">
    <name type="scientific">Saltatorellus ferox</name>
    <dbReference type="NCBI Taxonomy" id="2528018"/>
    <lineage>
        <taxon>Bacteria</taxon>
        <taxon>Pseudomonadati</taxon>
        <taxon>Planctomycetota</taxon>
        <taxon>Planctomycetia</taxon>
        <taxon>Planctomycetia incertae sedis</taxon>
        <taxon>Saltatorellus</taxon>
    </lineage>
</organism>
<feature type="transmembrane region" description="Helical" evidence="1">
    <location>
        <begin position="646"/>
        <end position="664"/>
    </location>
</feature>
<feature type="transmembrane region" description="Helical" evidence="1">
    <location>
        <begin position="767"/>
        <end position="784"/>
    </location>
</feature>
<feature type="transmembrane region" description="Helical" evidence="1">
    <location>
        <begin position="442"/>
        <end position="461"/>
    </location>
</feature>
<keyword evidence="1" id="KW-0812">Transmembrane</keyword>
<dbReference type="EMBL" id="CP036434">
    <property type="protein sequence ID" value="QDV09609.1"/>
    <property type="molecule type" value="Genomic_DNA"/>
</dbReference>
<feature type="transmembrane region" description="Helical" evidence="1">
    <location>
        <begin position="584"/>
        <end position="604"/>
    </location>
</feature>
<feature type="transmembrane region" description="Helical" evidence="1">
    <location>
        <begin position="402"/>
        <end position="422"/>
    </location>
</feature>
<feature type="transmembrane region" description="Helical" evidence="1">
    <location>
        <begin position="527"/>
        <end position="546"/>
    </location>
</feature>
<feature type="transmembrane region" description="Helical" evidence="1">
    <location>
        <begin position="286"/>
        <end position="303"/>
    </location>
</feature>
<protein>
    <recommendedName>
        <fullName evidence="4">DUF2339 domain-containing protein</fullName>
    </recommendedName>
</protein>
<feature type="transmembrane region" description="Helical" evidence="1">
    <location>
        <begin position="616"/>
        <end position="634"/>
    </location>
</feature>
<keyword evidence="3" id="KW-1185">Reference proteome</keyword>
<feature type="transmembrane region" description="Helical" evidence="1">
    <location>
        <begin position="473"/>
        <end position="494"/>
    </location>
</feature>
<feature type="transmembrane region" description="Helical" evidence="1">
    <location>
        <begin position="843"/>
        <end position="865"/>
    </location>
</feature>
<feature type="transmembrane region" description="Helical" evidence="1">
    <location>
        <begin position="980"/>
        <end position="998"/>
    </location>
</feature>
<name>A0A518EZV7_9BACT</name>
<feature type="transmembrane region" description="Helical" evidence="1">
    <location>
        <begin position="129"/>
        <end position="149"/>
    </location>
</feature>
<gene>
    <name evidence="2" type="ORF">Poly30_51670</name>
</gene>
<feature type="transmembrane region" description="Helical" evidence="1">
    <location>
        <begin position="6"/>
        <end position="24"/>
    </location>
</feature>
<feature type="transmembrane region" description="Helical" evidence="1">
    <location>
        <begin position="791"/>
        <end position="807"/>
    </location>
</feature>
<feature type="transmembrane region" description="Helical" evidence="1">
    <location>
        <begin position="915"/>
        <end position="938"/>
    </location>
</feature>
<feature type="transmembrane region" description="Helical" evidence="1">
    <location>
        <begin position="238"/>
        <end position="257"/>
    </location>
</feature>
<feature type="transmembrane region" description="Helical" evidence="1">
    <location>
        <begin position="161"/>
        <end position="177"/>
    </location>
</feature>
<feature type="transmembrane region" description="Helical" evidence="1">
    <location>
        <begin position="184"/>
        <end position="205"/>
    </location>
</feature>
<feature type="transmembrane region" description="Helical" evidence="1">
    <location>
        <begin position="263"/>
        <end position="279"/>
    </location>
</feature>
<feature type="transmembrane region" description="Helical" evidence="1">
    <location>
        <begin position="500"/>
        <end position="520"/>
    </location>
</feature>
<dbReference type="AlphaFoldDB" id="A0A518EZV7"/>
<dbReference type="PANTHER" id="PTHR38434">
    <property type="entry name" value="BLL2549 PROTEIN"/>
    <property type="match status" value="1"/>
</dbReference>
<evidence type="ECO:0008006" key="4">
    <source>
        <dbReference type="Google" id="ProtNLM"/>
    </source>
</evidence>
<feature type="transmembrane region" description="Helical" evidence="1">
    <location>
        <begin position="348"/>
        <end position="370"/>
    </location>
</feature>
<feature type="transmembrane region" description="Helical" evidence="1">
    <location>
        <begin position="1010"/>
        <end position="1028"/>
    </location>
</feature>
<dbReference type="InterPro" id="IPR019286">
    <property type="entry name" value="DUF2339_TM"/>
</dbReference>
<feature type="transmembrane region" description="Helical" evidence="1">
    <location>
        <begin position="376"/>
        <end position="395"/>
    </location>
</feature>
<sequence>MLPSIILLLVFLFVGGGLLALHVLERLKGLDRQIDALRRKLERLEDQPRVERLHDAAPSEITAVALVSEPTRDHVEELEGQLVDEPVEVVQGTSAAPIRPVAPTRQAAPTATTATAGIDWERWIGIRGAAVVGSIALVLAGLFFVQVAIERGWLGPAARDLLAFGVGALALLAHGPLRVRKLVVLADSVAGAGTVLMYGGAWAAARLHGLVSPPLALVVMAATTGAALLLSFRRNAPILASFALIGGFATPVLLGTLDRSSTATLFGYVLILDLALLALSRVRGWVAVVPAALVGTVALQILWSEKNAADPASLWTIALIVASSAVLFTLAIVGQGPSPGKRSERDELDAWSLVIALGAPFVLLARQFVVHLPPGTSVWTIAALAGVLICAAATATLRFRTALYFVGCALASAVLLGLFQSVMGTQLATPGVGWSGNPDFDRWAICTLLLAILLSALALRIERKELVQGGKRSWAAAGPYAFALLSAFPIALIAKEGQETADGAFIGLIGLLVLMGCHAARFAGGGHLPGAILGLLSGCTVAMYQQPRFGFQGFADPWFWSLPAFGLACFGFSHLLRSVRDGRFAASLSAVAAFVALPALVDAIDRVGHAPVTGLLLARASVGVIALAVAWPILEEEHSFAPRLRHLVLILGAIGVAVLLADLIEKTEDPWRYAYLRPTHPSVSLGALAAVLSALPFAAAVRARRAFRASAALTRRQAIGVRSISWITALPLLYLLRAPGPLGAMLWASSYGDPVTADAFLDGPLRQALLVGGALVAVLVGALHDRVDRRSALGPLAVAAILASAVLARELSFQATIATTALAAGSIALLARRAALGSLVQMASVLVLISAVGLLFLTFVAGRFLATAALLPLQLTIDFGFVLAGAWASSVALGRLRSDEIALVEPTDSIAALQYATGAGILALLFGWMNAAVLNHFAAPGEAIRLVNERLQARDLSLSISWGVFASGLLAWGMVRRSAAIRWTSLCLFIAFILKVFLYDLGALTGLSRVASFLGLAVALLGVSLLYARVLGTEEAKVDNLLDHDAA</sequence>